<dbReference type="NCBIfam" id="NF033091">
    <property type="entry name" value="HK_VanS_ACDEFG"/>
    <property type="match status" value="1"/>
</dbReference>
<dbReference type="CDD" id="cd00082">
    <property type="entry name" value="HisKA"/>
    <property type="match status" value="1"/>
</dbReference>
<keyword evidence="7" id="KW-0902">Two-component regulatory system</keyword>
<comment type="catalytic activity">
    <reaction evidence="1">
        <text>ATP + protein L-histidine = ADP + protein N-phospho-L-histidine.</text>
        <dbReference type="EC" id="2.7.13.3"/>
    </reaction>
</comment>
<dbReference type="SUPFAM" id="SSF55874">
    <property type="entry name" value="ATPase domain of HSP90 chaperone/DNA topoisomerase II/histidine kinase"/>
    <property type="match status" value="1"/>
</dbReference>
<proteinExistence type="predicted"/>
<evidence type="ECO:0000313" key="11">
    <source>
        <dbReference type="Proteomes" id="UP001060164"/>
    </source>
</evidence>
<dbReference type="PROSITE" id="PS50109">
    <property type="entry name" value="HIS_KIN"/>
    <property type="match status" value="1"/>
</dbReference>
<protein>
    <recommendedName>
        <fullName evidence="3">histidine kinase</fullName>
        <ecNumber evidence="3">2.7.13.3</ecNumber>
    </recommendedName>
</protein>
<keyword evidence="6 10" id="KW-0418">Kinase</keyword>
<organism evidence="10 11">
    <name type="scientific">Ruminococcus gauvreauii</name>
    <dbReference type="NCBI Taxonomy" id="438033"/>
    <lineage>
        <taxon>Bacteria</taxon>
        <taxon>Bacillati</taxon>
        <taxon>Bacillota</taxon>
        <taxon>Clostridia</taxon>
        <taxon>Eubacteriales</taxon>
        <taxon>Oscillospiraceae</taxon>
        <taxon>Ruminococcus</taxon>
    </lineage>
</organism>
<evidence type="ECO:0000259" key="9">
    <source>
        <dbReference type="PROSITE" id="PS50109"/>
    </source>
</evidence>
<dbReference type="InterPro" id="IPR036890">
    <property type="entry name" value="HATPase_C_sf"/>
</dbReference>
<dbReference type="Pfam" id="PF00512">
    <property type="entry name" value="HisKA"/>
    <property type="match status" value="1"/>
</dbReference>
<dbReference type="InterPro" id="IPR004358">
    <property type="entry name" value="Sig_transdc_His_kin-like_C"/>
</dbReference>
<keyword evidence="11" id="KW-1185">Reference proteome</keyword>
<evidence type="ECO:0000256" key="5">
    <source>
        <dbReference type="ARBA" id="ARBA00022679"/>
    </source>
</evidence>
<keyword evidence="8" id="KW-0812">Transmembrane</keyword>
<dbReference type="Gene3D" id="1.10.287.130">
    <property type="match status" value="1"/>
</dbReference>
<evidence type="ECO:0000256" key="3">
    <source>
        <dbReference type="ARBA" id="ARBA00012438"/>
    </source>
</evidence>
<evidence type="ECO:0000256" key="8">
    <source>
        <dbReference type="SAM" id="Phobius"/>
    </source>
</evidence>
<name>A0ABY5VMR9_9FIRM</name>
<dbReference type="PANTHER" id="PTHR45453">
    <property type="entry name" value="PHOSPHATE REGULON SENSOR PROTEIN PHOR"/>
    <property type="match status" value="1"/>
</dbReference>
<dbReference type="Gene3D" id="3.30.565.10">
    <property type="entry name" value="Histidine kinase-like ATPase, C-terminal domain"/>
    <property type="match status" value="1"/>
</dbReference>
<evidence type="ECO:0000256" key="1">
    <source>
        <dbReference type="ARBA" id="ARBA00000085"/>
    </source>
</evidence>
<dbReference type="SUPFAM" id="SSF47384">
    <property type="entry name" value="Homodimeric domain of signal transducing histidine kinase"/>
    <property type="match status" value="1"/>
</dbReference>
<reference evidence="10" key="1">
    <citation type="journal article" date="2022" name="Cell">
        <title>Design, construction, and in vivo augmentation of a complex gut microbiome.</title>
        <authorList>
            <person name="Cheng A.G."/>
            <person name="Ho P.Y."/>
            <person name="Aranda-Diaz A."/>
            <person name="Jain S."/>
            <person name="Yu F.B."/>
            <person name="Meng X."/>
            <person name="Wang M."/>
            <person name="Iakiviak M."/>
            <person name="Nagashima K."/>
            <person name="Zhao A."/>
            <person name="Murugkar P."/>
            <person name="Patil A."/>
            <person name="Atabakhsh K."/>
            <person name="Weakley A."/>
            <person name="Yan J."/>
            <person name="Brumbaugh A.R."/>
            <person name="Higginbottom S."/>
            <person name="Dimas A."/>
            <person name="Shiver A.L."/>
            <person name="Deutschbauer A."/>
            <person name="Neff N."/>
            <person name="Sonnenburg J.L."/>
            <person name="Huang K.C."/>
            <person name="Fischbach M.A."/>
        </authorList>
    </citation>
    <scope>NUCLEOTIDE SEQUENCE</scope>
    <source>
        <strain evidence="10">DSM 19829</strain>
    </source>
</reference>
<dbReference type="InterPro" id="IPR003594">
    <property type="entry name" value="HATPase_dom"/>
</dbReference>
<evidence type="ECO:0000256" key="4">
    <source>
        <dbReference type="ARBA" id="ARBA00022553"/>
    </source>
</evidence>
<keyword evidence="4" id="KW-0597">Phosphoprotein</keyword>
<accession>A0ABY5VMR9</accession>
<dbReference type="PRINTS" id="PR00344">
    <property type="entry name" value="BCTRLSENSOR"/>
</dbReference>
<dbReference type="EC" id="2.7.13.3" evidence="3"/>
<keyword evidence="8" id="KW-0472">Membrane</keyword>
<gene>
    <name evidence="10" type="ORF">NQ502_15000</name>
</gene>
<evidence type="ECO:0000256" key="6">
    <source>
        <dbReference type="ARBA" id="ARBA00022777"/>
    </source>
</evidence>
<dbReference type="InterPro" id="IPR036097">
    <property type="entry name" value="HisK_dim/P_sf"/>
</dbReference>
<evidence type="ECO:0000313" key="10">
    <source>
        <dbReference type="EMBL" id="UWP61429.1"/>
    </source>
</evidence>
<dbReference type="Pfam" id="PF02518">
    <property type="entry name" value="HATPase_c"/>
    <property type="match status" value="1"/>
</dbReference>
<dbReference type="EMBL" id="CP102290">
    <property type="protein sequence ID" value="UWP61429.1"/>
    <property type="molecule type" value="Genomic_DNA"/>
</dbReference>
<feature type="transmembrane region" description="Helical" evidence="8">
    <location>
        <begin position="12"/>
        <end position="34"/>
    </location>
</feature>
<dbReference type="InterPro" id="IPR058212">
    <property type="entry name" value="VanS-like"/>
</dbReference>
<dbReference type="Proteomes" id="UP001060164">
    <property type="component" value="Chromosome"/>
</dbReference>
<dbReference type="InterPro" id="IPR050351">
    <property type="entry name" value="BphY/WalK/GraS-like"/>
</dbReference>
<evidence type="ECO:0000256" key="7">
    <source>
        <dbReference type="ARBA" id="ARBA00023012"/>
    </source>
</evidence>
<comment type="subcellular location">
    <subcellularLocation>
        <location evidence="2">Membrane</location>
    </subcellularLocation>
</comment>
<dbReference type="PANTHER" id="PTHR45453:SF1">
    <property type="entry name" value="PHOSPHATE REGULON SENSOR PROTEIN PHOR"/>
    <property type="match status" value="1"/>
</dbReference>
<feature type="domain" description="Histidine kinase" evidence="9">
    <location>
        <begin position="138"/>
        <end position="353"/>
    </location>
</feature>
<dbReference type="InterPro" id="IPR005467">
    <property type="entry name" value="His_kinase_dom"/>
</dbReference>
<dbReference type="SMART" id="SM00388">
    <property type="entry name" value="HisKA"/>
    <property type="match status" value="1"/>
</dbReference>
<evidence type="ECO:0000256" key="2">
    <source>
        <dbReference type="ARBA" id="ARBA00004370"/>
    </source>
</evidence>
<keyword evidence="8" id="KW-1133">Transmembrane helix</keyword>
<dbReference type="InterPro" id="IPR003661">
    <property type="entry name" value="HisK_dim/P_dom"/>
</dbReference>
<dbReference type="GO" id="GO:0016301">
    <property type="term" value="F:kinase activity"/>
    <property type="evidence" value="ECO:0007669"/>
    <property type="project" value="UniProtKB-KW"/>
</dbReference>
<feature type="transmembrane region" description="Helical" evidence="8">
    <location>
        <begin position="55"/>
        <end position="73"/>
    </location>
</feature>
<keyword evidence="5" id="KW-0808">Transferase</keyword>
<sequence length="353" mass="40919">MMVAGATAGVWMIYDLIFFGRFSEWMISLFEMMFRMDYQEALNLYQQTFRNYMDLIFMTVIAIAFFCIFWFYLRWFTKYFGEVNSGIDALIQEDAHDITMSPELSATEKKLNDIRHTLEKRKLDAQLAEQRKNDLVVYLAHDLKTPLTSVIGYLTLLRDEKEISEELRVKYLGISLDKAERLEELIDEFFEITRFNLSNIVLEYSRVNLTRLLEQLVFEFGPMFGEKHLNYMLHAEPDLMILCDADKMQRVLDNLLRNAVYYSFEGSTVEIAAAFKEDAAVITVVNQGNTIPKEKLGRIFEQFYRLDTARGSNSGGAGLGLAIAREIVELHHGEITVQSKEERTTFEVTIPVS</sequence>
<dbReference type="SMART" id="SM00387">
    <property type="entry name" value="HATPase_c"/>
    <property type="match status" value="1"/>
</dbReference>